<dbReference type="Pfam" id="PF00266">
    <property type="entry name" value="Aminotran_5"/>
    <property type="match status" value="1"/>
</dbReference>
<dbReference type="AlphaFoldDB" id="A0A7V0XF50"/>
<keyword evidence="8" id="KW-0411">Iron-sulfur</keyword>
<dbReference type="PIRSF" id="PIRSF005572">
    <property type="entry name" value="NifS"/>
    <property type="match status" value="1"/>
</dbReference>
<gene>
    <name evidence="12" type="ORF">ENN51_03265</name>
</gene>
<dbReference type="PANTHER" id="PTHR11601:SF34">
    <property type="entry name" value="CYSTEINE DESULFURASE"/>
    <property type="match status" value="1"/>
</dbReference>
<keyword evidence="7" id="KW-0408">Iron</keyword>
<evidence type="ECO:0000256" key="4">
    <source>
        <dbReference type="ARBA" id="ARBA00022679"/>
    </source>
</evidence>
<sequence>MRRVYLDHNSTTPVDPRVAEAVRPYLAELFGNPSNLHSFGRECAEGLAGAREQVAGLIGAEPGEVYFTGSGSESDNWAVIGTVLRHQDRGRHIIASPVEHGAVLESVRYLCRRGFEATWLRVDEHGLVDPDEVRRAIRPDTILVTVMLANNEIGTLEPVAEIAAVCRERGVICHTDAVAAAGKTEINVAALGVDLLTISGHKLHAPKGVGALYIRDRVEIDPLIHGGHQERGMRAGTENVPGIVGLGKACELLAREWPDNAKRMRANRDRLEAGILARIPEVRRNGHPERRIPNTSHFSIAHVEGEALLLSLDLEGVALASGSACSAGTTGASPTLEAIGVPPLYRNSPLRFSLGPETTADDVDYTLDVLEAVVKRLRDISPTWRRA</sequence>
<dbReference type="FunFam" id="3.40.640.10:FF:000084">
    <property type="entry name" value="IscS-like cysteine desulfurase"/>
    <property type="match status" value="1"/>
</dbReference>
<protein>
    <recommendedName>
        <fullName evidence="3">cysteine desulfurase</fullName>
        <ecNumber evidence="3">2.8.1.7</ecNumber>
    </recommendedName>
</protein>
<dbReference type="InterPro" id="IPR000192">
    <property type="entry name" value="Aminotrans_V_dom"/>
</dbReference>
<evidence type="ECO:0000256" key="5">
    <source>
        <dbReference type="ARBA" id="ARBA00022723"/>
    </source>
</evidence>
<feature type="domain" description="Aminotransferase class V" evidence="11">
    <location>
        <begin position="4"/>
        <end position="365"/>
    </location>
</feature>
<dbReference type="GO" id="GO:0051536">
    <property type="term" value="F:iron-sulfur cluster binding"/>
    <property type="evidence" value="ECO:0007669"/>
    <property type="project" value="UniProtKB-KW"/>
</dbReference>
<evidence type="ECO:0000256" key="3">
    <source>
        <dbReference type="ARBA" id="ARBA00012239"/>
    </source>
</evidence>
<dbReference type="Gene3D" id="3.90.1150.10">
    <property type="entry name" value="Aspartate Aminotransferase, domain 1"/>
    <property type="match status" value="1"/>
</dbReference>
<name>A0A7V0XF50_UNCW3</name>
<dbReference type="InterPro" id="IPR015422">
    <property type="entry name" value="PyrdxlP-dep_Trfase_small"/>
</dbReference>
<dbReference type="InterPro" id="IPR016454">
    <property type="entry name" value="Cysteine_dSase"/>
</dbReference>
<evidence type="ECO:0000256" key="10">
    <source>
        <dbReference type="RuleBase" id="RU004504"/>
    </source>
</evidence>
<reference evidence="12" key="1">
    <citation type="journal article" date="2020" name="mSystems">
        <title>Genome- and Community-Level Interaction Insights into Carbon Utilization and Element Cycling Functions of Hydrothermarchaeota in Hydrothermal Sediment.</title>
        <authorList>
            <person name="Zhou Z."/>
            <person name="Liu Y."/>
            <person name="Xu W."/>
            <person name="Pan J."/>
            <person name="Luo Z.H."/>
            <person name="Li M."/>
        </authorList>
    </citation>
    <scope>NUCLEOTIDE SEQUENCE [LARGE SCALE GENOMIC DNA]</scope>
    <source>
        <strain evidence="12">SpSt-1182</strain>
    </source>
</reference>
<dbReference type="InterPro" id="IPR020578">
    <property type="entry name" value="Aminotrans_V_PyrdxlP_BS"/>
</dbReference>
<keyword evidence="6" id="KW-0663">Pyridoxal phosphate</keyword>
<dbReference type="GO" id="GO:0031071">
    <property type="term" value="F:cysteine desulfurase activity"/>
    <property type="evidence" value="ECO:0007669"/>
    <property type="project" value="UniProtKB-EC"/>
</dbReference>
<dbReference type="EC" id="2.8.1.7" evidence="3"/>
<dbReference type="Gene3D" id="3.40.640.10">
    <property type="entry name" value="Type I PLP-dependent aspartate aminotransferase-like (Major domain)"/>
    <property type="match status" value="1"/>
</dbReference>
<dbReference type="PANTHER" id="PTHR11601">
    <property type="entry name" value="CYSTEINE DESULFURYLASE FAMILY MEMBER"/>
    <property type="match status" value="1"/>
</dbReference>
<accession>A0A7V0XF50</accession>
<comment type="catalytic activity">
    <reaction evidence="9">
        <text>(sulfur carrier)-H + L-cysteine = (sulfur carrier)-SH + L-alanine</text>
        <dbReference type="Rhea" id="RHEA:43892"/>
        <dbReference type="Rhea" id="RHEA-COMP:14737"/>
        <dbReference type="Rhea" id="RHEA-COMP:14739"/>
        <dbReference type="ChEBI" id="CHEBI:29917"/>
        <dbReference type="ChEBI" id="CHEBI:35235"/>
        <dbReference type="ChEBI" id="CHEBI:57972"/>
        <dbReference type="ChEBI" id="CHEBI:64428"/>
        <dbReference type="EC" id="2.8.1.7"/>
    </reaction>
</comment>
<comment type="caution">
    <text evidence="12">The sequence shown here is derived from an EMBL/GenBank/DDBJ whole genome shotgun (WGS) entry which is preliminary data.</text>
</comment>
<comment type="similarity">
    <text evidence="2">Belongs to the class-V pyridoxal-phosphate-dependent aminotransferase family. NifS/IscS subfamily.</text>
</comment>
<evidence type="ECO:0000256" key="9">
    <source>
        <dbReference type="ARBA" id="ARBA00050776"/>
    </source>
</evidence>
<dbReference type="InterPro" id="IPR015421">
    <property type="entry name" value="PyrdxlP-dep_Trfase_major"/>
</dbReference>
<keyword evidence="5" id="KW-0479">Metal-binding</keyword>
<evidence type="ECO:0000259" key="11">
    <source>
        <dbReference type="Pfam" id="PF00266"/>
    </source>
</evidence>
<dbReference type="GO" id="GO:0046872">
    <property type="term" value="F:metal ion binding"/>
    <property type="evidence" value="ECO:0007669"/>
    <property type="project" value="UniProtKB-KW"/>
</dbReference>
<dbReference type="SUPFAM" id="SSF53383">
    <property type="entry name" value="PLP-dependent transferases"/>
    <property type="match status" value="1"/>
</dbReference>
<dbReference type="Proteomes" id="UP000885672">
    <property type="component" value="Unassembled WGS sequence"/>
</dbReference>
<dbReference type="Gene3D" id="1.10.260.50">
    <property type="match status" value="1"/>
</dbReference>
<evidence type="ECO:0000256" key="8">
    <source>
        <dbReference type="ARBA" id="ARBA00023014"/>
    </source>
</evidence>
<dbReference type="InterPro" id="IPR015424">
    <property type="entry name" value="PyrdxlP-dep_Trfase"/>
</dbReference>
<keyword evidence="4" id="KW-0808">Transferase</keyword>
<evidence type="ECO:0000313" key="12">
    <source>
        <dbReference type="EMBL" id="HDQ99290.1"/>
    </source>
</evidence>
<dbReference type="PROSITE" id="PS00595">
    <property type="entry name" value="AA_TRANSFER_CLASS_5"/>
    <property type="match status" value="1"/>
</dbReference>
<evidence type="ECO:0000256" key="2">
    <source>
        <dbReference type="ARBA" id="ARBA00006490"/>
    </source>
</evidence>
<proteinExistence type="inferred from homology"/>
<evidence type="ECO:0000256" key="6">
    <source>
        <dbReference type="ARBA" id="ARBA00022898"/>
    </source>
</evidence>
<dbReference type="EMBL" id="DSBX01000128">
    <property type="protein sequence ID" value="HDQ99290.1"/>
    <property type="molecule type" value="Genomic_DNA"/>
</dbReference>
<comment type="cofactor">
    <cofactor evidence="1 10">
        <name>pyridoxal 5'-phosphate</name>
        <dbReference type="ChEBI" id="CHEBI:597326"/>
    </cofactor>
</comment>
<evidence type="ECO:0000256" key="7">
    <source>
        <dbReference type="ARBA" id="ARBA00023004"/>
    </source>
</evidence>
<organism evidence="12">
    <name type="scientific">candidate division WOR-3 bacterium</name>
    <dbReference type="NCBI Taxonomy" id="2052148"/>
    <lineage>
        <taxon>Bacteria</taxon>
        <taxon>Bacteria division WOR-3</taxon>
    </lineage>
</organism>
<evidence type="ECO:0000256" key="1">
    <source>
        <dbReference type="ARBA" id="ARBA00001933"/>
    </source>
</evidence>